<proteinExistence type="predicted"/>
<evidence type="ECO:0000313" key="1">
    <source>
        <dbReference type="EMBL" id="MFD1020897.1"/>
    </source>
</evidence>
<evidence type="ECO:0000313" key="2">
    <source>
        <dbReference type="Proteomes" id="UP001596990"/>
    </source>
</evidence>
<reference evidence="2" key="1">
    <citation type="journal article" date="2019" name="Int. J. Syst. Evol. Microbiol.">
        <title>The Global Catalogue of Microorganisms (GCM) 10K type strain sequencing project: providing services to taxonomists for standard genome sequencing and annotation.</title>
        <authorList>
            <consortium name="The Broad Institute Genomics Platform"/>
            <consortium name="The Broad Institute Genome Sequencing Center for Infectious Disease"/>
            <person name="Wu L."/>
            <person name="Ma J."/>
        </authorList>
    </citation>
    <scope>NUCLEOTIDE SEQUENCE [LARGE SCALE GENOMIC DNA]</scope>
    <source>
        <strain evidence="2">CCUG 56607</strain>
    </source>
</reference>
<organism evidence="1 2">
    <name type="scientific">Thalassobacillus hwangdonensis</name>
    <dbReference type="NCBI Taxonomy" id="546108"/>
    <lineage>
        <taxon>Bacteria</taxon>
        <taxon>Bacillati</taxon>
        <taxon>Bacillota</taxon>
        <taxon>Bacilli</taxon>
        <taxon>Bacillales</taxon>
        <taxon>Bacillaceae</taxon>
        <taxon>Thalassobacillus</taxon>
    </lineage>
</organism>
<dbReference type="RefSeq" id="WP_386063382.1">
    <property type="nucleotide sequence ID" value="NZ_JBHTKL010000006.1"/>
</dbReference>
<dbReference type="Gene3D" id="3.30.530.20">
    <property type="match status" value="1"/>
</dbReference>
<dbReference type="SUPFAM" id="SSF55961">
    <property type="entry name" value="Bet v1-like"/>
    <property type="match status" value="1"/>
</dbReference>
<keyword evidence="2" id="KW-1185">Reference proteome</keyword>
<gene>
    <name evidence="1" type="ORF">ACFQ2J_17040</name>
</gene>
<dbReference type="EMBL" id="JBHTKL010000006">
    <property type="protein sequence ID" value="MFD1020897.1"/>
    <property type="molecule type" value="Genomic_DNA"/>
</dbReference>
<dbReference type="Pfam" id="PF10604">
    <property type="entry name" value="Polyketide_cyc2"/>
    <property type="match status" value="1"/>
</dbReference>
<name>A0ABW3L547_9BACI</name>
<dbReference type="InterPro" id="IPR019587">
    <property type="entry name" value="Polyketide_cyclase/dehydratase"/>
</dbReference>
<dbReference type="Proteomes" id="UP001596990">
    <property type="component" value="Unassembled WGS sequence"/>
</dbReference>
<dbReference type="CDD" id="cd07812">
    <property type="entry name" value="SRPBCC"/>
    <property type="match status" value="1"/>
</dbReference>
<dbReference type="InterPro" id="IPR023393">
    <property type="entry name" value="START-like_dom_sf"/>
</dbReference>
<protein>
    <submittedName>
        <fullName evidence="1">SRPBCC family protein</fullName>
    </submittedName>
</protein>
<accession>A0ABW3L547</accession>
<sequence>MIEWKEEKVIDAPIEEVWDLFKDKNIQRIMPKVEEHTIIEKTETEVGAKHTQTYREGKRTETYIVDTLAYIDTTERKLKTISFILARAFEMKLTFELVKEGEAQTRLIYAGHNKGINFVGKAMLKLGNKKGANDVIQDFLNRVDQEATKK</sequence>
<comment type="caution">
    <text evidence="1">The sequence shown here is derived from an EMBL/GenBank/DDBJ whole genome shotgun (WGS) entry which is preliminary data.</text>
</comment>